<dbReference type="AlphaFoldDB" id="A0AAD1R5Z5"/>
<feature type="non-terminal residue" evidence="2">
    <location>
        <position position="124"/>
    </location>
</feature>
<proteinExistence type="predicted"/>
<gene>
    <name evidence="2" type="ORF">PECUL_23A017421</name>
</gene>
<feature type="compositionally biased region" description="Basic residues" evidence="1">
    <location>
        <begin position="12"/>
        <end position="21"/>
    </location>
</feature>
<accession>A0AAD1R5Z5</accession>
<reference evidence="2" key="1">
    <citation type="submission" date="2022-03" db="EMBL/GenBank/DDBJ databases">
        <authorList>
            <person name="Alioto T."/>
            <person name="Alioto T."/>
            <person name="Gomez Garrido J."/>
        </authorList>
    </citation>
    <scope>NUCLEOTIDE SEQUENCE</scope>
</reference>
<name>A0AAD1R5Z5_PELCU</name>
<evidence type="ECO:0000313" key="2">
    <source>
        <dbReference type="EMBL" id="CAH2224607.1"/>
    </source>
</evidence>
<dbReference type="EMBL" id="OW240912">
    <property type="protein sequence ID" value="CAH2224607.1"/>
    <property type="molecule type" value="Genomic_DNA"/>
</dbReference>
<dbReference type="Proteomes" id="UP001295444">
    <property type="component" value="Chromosome 01"/>
</dbReference>
<keyword evidence="3" id="KW-1185">Reference proteome</keyword>
<feature type="region of interest" description="Disordered" evidence="1">
    <location>
        <begin position="64"/>
        <end position="107"/>
    </location>
</feature>
<organism evidence="2 3">
    <name type="scientific">Pelobates cultripes</name>
    <name type="common">Western spadefoot toad</name>
    <dbReference type="NCBI Taxonomy" id="61616"/>
    <lineage>
        <taxon>Eukaryota</taxon>
        <taxon>Metazoa</taxon>
        <taxon>Chordata</taxon>
        <taxon>Craniata</taxon>
        <taxon>Vertebrata</taxon>
        <taxon>Euteleostomi</taxon>
        <taxon>Amphibia</taxon>
        <taxon>Batrachia</taxon>
        <taxon>Anura</taxon>
        <taxon>Pelobatoidea</taxon>
        <taxon>Pelobatidae</taxon>
        <taxon>Pelobates</taxon>
    </lineage>
</organism>
<sequence>SILSSKLGVRAHGQRVKRHTPHQQQRAPRERTLLILKPVDTPIIVEVITTPVSGFALQLTLKHRSPRQRPTVPAPVLGSKAKPMRHPLSRPTIRNEMDTHSPSVRTTDWQTTAKLDRTINPEAV</sequence>
<evidence type="ECO:0000313" key="3">
    <source>
        <dbReference type="Proteomes" id="UP001295444"/>
    </source>
</evidence>
<feature type="region of interest" description="Disordered" evidence="1">
    <location>
        <begin position="1"/>
        <end position="29"/>
    </location>
</feature>
<feature type="non-terminal residue" evidence="2">
    <location>
        <position position="1"/>
    </location>
</feature>
<protein>
    <submittedName>
        <fullName evidence="2">Uncharacterized protein</fullName>
    </submittedName>
</protein>
<evidence type="ECO:0000256" key="1">
    <source>
        <dbReference type="SAM" id="MobiDB-lite"/>
    </source>
</evidence>